<sequence length="225" mass="25901">MIELSVILPVHNEENIIEVSFKEIYKAVKNTVKSSEFILVENGSQDKTLEIVKKICQKYDGTRFAVAPKGYGSAVLKGLELAGGKYVCYMPSDGQIDLEVFPKLWKEAKTGRYQLVKVKRITRESLWRTIVSISFSLIIPLLFRTPRIDINGSPRIFEKKYLSILDLKSKDSFIDAEFLIKITKLDWSIKEVPMKNLPRLGGKSTRSLSTFLEFFSNIYKFKFER</sequence>
<dbReference type="AlphaFoldDB" id="A0A1F5G4Q0"/>
<reference evidence="2 3" key="1">
    <citation type="journal article" date="2016" name="Nat. Commun.">
        <title>Thousands of microbial genomes shed light on interconnected biogeochemical processes in an aquifer system.</title>
        <authorList>
            <person name="Anantharaman K."/>
            <person name="Brown C.T."/>
            <person name="Hug L.A."/>
            <person name="Sharon I."/>
            <person name="Castelle C.J."/>
            <person name="Probst A.J."/>
            <person name="Thomas B.C."/>
            <person name="Singh A."/>
            <person name="Wilkins M.J."/>
            <person name="Karaoz U."/>
            <person name="Brodie E.L."/>
            <person name="Williams K.H."/>
            <person name="Hubbard S.S."/>
            <person name="Banfield J.F."/>
        </authorList>
    </citation>
    <scope>NUCLEOTIDE SEQUENCE [LARGE SCALE GENOMIC DNA]</scope>
</reference>
<dbReference type="InterPro" id="IPR050256">
    <property type="entry name" value="Glycosyltransferase_2"/>
</dbReference>
<dbReference type="PANTHER" id="PTHR48090:SF6">
    <property type="entry name" value="SLR5056 PROTEIN"/>
    <property type="match status" value="1"/>
</dbReference>
<dbReference type="InterPro" id="IPR001173">
    <property type="entry name" value="Glyco_trans_2-like"/>
</dbReference>
<organism evidence="2 3">
    <name type="scientific">Candidatus Curtissbacteria bacterium RBG_16_39_7</name>
    <dbReference type="NCBI Taxonomy" id="1797707"/>
    <lineage>
        <taxon>Bacteria</taxon>
        <taxon>Candidatus Curtissiibacteriota</taxon>
    </lineage>
</organism>
<evidence type="ECO:0000313" key="2">
    <source>
        <dbReference type="EMBL" id="OGD86828.1"/>
    </source>
</evidence>
<accession>A0A1F5G4Q0</accession>
<proteinExistence type="predicted"/>
<dbReference type="Pfam" id="PF00535">
    <property type="entry name" value="Glycos_transf_2"/>
    <property type="match status" value="1"/>
</dbReference>
<comment type="caution">
    <text evidence="2">The sequence shown here is derived from an EMBL/GenBank/DDBJ whole genome shotgun (WGS) entry which is preliminary data.</text>
</comment>
<evidence type="ECO:0000313" key="3">
    <source>
        <dbReference type="Proteomes" id="UP000176628"/>
    </source>
</evidence>
<dbReference type="CDD" id="cd04179">
    <property type="entry name" value="DPM_DPG-synthase_like"/>
    <property type="match status" value="1"/>
</dbReference>
<name>A0A1F5G4Q0_9BACT</name>
<dbReference type="Proteomes" id="UP000176628">
    <property type="component" value="Unassembled WGS sequence"/>
</dbReference>
<dbReference type="Gene3D" id="3.90.550.10">
    <property type="entry name" value="Spore Coat Polysaccharide Biosynthesis Protein SpsA, Chain A"/>
    <property type="match status" value="1"/>
</dbReference>
<feature type="domain" description="Glycosyltransferase 2-like" evidence="1">
    <location>
        <begin position="5"/>
        <end position="134"/>
    </location>
</feature>
<evidence type="ECO:0000259" key="1">
    <source>
        <dbReference type="Pfam" id="PF00535"/>
    </source>
</evidence>
<protein>
    <recommendedName>
        <fullName evidence="1">Glycosyltransferase 2-like domain-containing protein</fullName>
    </recommendedName>
</protein>
<dbReference type="PANTHER" id="PTHR48090">
    <property type="entry name" value="UNDECAPRENYL-PHOSPHATE 4-DEOXY-4-FORMAMIDO-L-ARABINOSE TRANSFERASE-RELATED"/>
    <property type="match status" value="1"/>
</dbReference>
<dbReference type="InterPro" id="IPR029044">
    <property type="entry name" value="Nucleotide-diphossugar_trans"/>
</dbReference>
<dbReference type="EMBL" id="MFAV01000005">
    <property type="protein sequence ID" value="OGD86828.1"/>
    <property type="molecule type" value="Genomic_DNA"/>
</dbReference>
<dbReference type="SUPFAM" id="SSF53448">
    <property type="entry name" value="Nucleotide-diphospho-sugar transferases"/>
    <property type="match status" value="1"/>
</dbReference>
<gene>
    <name evidence="2" type="ORF">A2Z23_03285</name>
</gene>